<evidence type="ECO:0000313" key="10">
    <source>
        <dbReference type="Proteomes" id="UP000294650"/>
    </source>
</evidence>
<keyword evidence="5 8" id="KW-0812">Transmembrane</keyword>
<evidence type="ECO:0000256" key="7">
    <source>
        <dbReference type="ARBA" id="ARBA00023136"/>
    </source>
</evidence>
<dbReference type="Proteomes" id="UP000294650">
    <property type="component" value="Unassembled WGS sequence"/>
</dbReference>
<proteinExistence type="inferred from homology"/>
<evidence type="ECO:0000256" key="1">
    <source>
        <dbReference type="ARBA" id="ARBA00004141"/>
    </source>
</evidence>
<dbReference type="PANTHER" id="PTHR34975">
    <property type="entry name" value="SPORE GERMINATION PROTEIN A2"/>
    <property type="match status" value="1"/>
</dbReference>
<evidence type="ECO:0000313" key="9">
    <source>
        <dbReference type="EMBL" id="TCT25093.1"/>
    </source>
</evidence>
<dbReference type="AlphaFoldDB" id="A0A4R3ND30"/>
<evidence type="ECO:0000256" key="8">
    <source>
        <dbReference type="SAM" id="Phobius"/>
    </source>
</evidence>
<comment type="subcellular location">
    <subcellularLocation>
        <location evidence="1">Membrane</location>
        <topology evidence="1">Multi-pass membrane protein</topology>
    </subcellularLocation>
</comment>
<evidence type="ECO:0000256" key="6">
    <source>
        <dbReference type="ARBA" id="ARBA00022989"/>
    </source>
</evidence>
<dbReference type="EMBL" id="SMAN01000004">
    <property type="protein sequence ID" value="TCT25093.1"/>
    <property type="molecule type" value="Genomic_DNA"/>
</dbReference>
<evidence type="ECO:0000256" key="3">
    <source>
        <dbReference type="ARBA" id="ARBA00022448"/>
    </source>
</evidence>
<feature type="transmembrane region" description="Helical" evidence="8">
    <location>
        <begin position="272"/>
        <end position="291"/>
    </location>
</feature>
<protein>
    <submittedName>
        <fullName evidence="9">Spore germination protein (Amino acid permease)</fullName>
    </submittedName>
</protein>
<keyword evidence="10" id="KW-1185">Reference proteome</keyword>
<name>A0A4R3ND30_9BACI</name>
<dbReference type="Pfam" id="PF03845">
    <property type="entry name" value="Spore_permease"/>
    <property type="match status" value="1"/>
</dbReference>
<keyword evidence="7 8" id="KW-0472">Membrane</keyword>
<comment type="caution">
    <text evidence="9">The sequence shown here is derived from an EMBL/GenBank/DDBJ whole genome shotgun (WGS) entry which is preliminary data.</text>
</comment>
<gene>
    <name evidence="9" type="ORF">EDD68_104168</name>
</gene>
<keyword evidence="3" id="KW-0813">Transport</keyword>
<feature type="transmembrane region" description="Helical" evidence="8">
    <location>
        <begin position="41"/>
        <end position="63"/>
    </location>
</feature>
<feature type="transmembrane region" description="Helical" evidence="8">
    <location>
        <begin position="303"/>
        <end position="321"/>
    </location>
</feature>
<feature type="transmembrane region" description="Helical" evidence="8">
    <location>
        <begin position="12"/>
        <end position="35"/>
    </location>
</feature>
<reference evidence="9 10" key="1">
    <citation type="submission" date="2019-03" db="EMBL/GenBank/DDBJ databases">
        <title>Genomic Encyclopedia of Type Strains, Phase IV (KMG-IV): sequencing the most valuable type-strain genomes for metagenomic binning, comparative biology and taxonomic classification.</title>
        <authorList>
            <person name="Goeker M."/>
        </authorList>
    </citation>
    <scope>NUCLEOTIDE SEQUENCE [LARGE SCALE GENOMIC DNA]</scope>
    <source>
        <strain evidence="9 10">DSM 25894</strain>
    </source>
</reference>
<sequence length="363" mass="41395">MQDKFEKIDVFNVALLFFTSIGLVNHVTIIPALLSASGRDAWIAVIFTFFVVTLWSFTAYYVIKGTNRENIYVWLKKHYGKAVAYGFGFVTVVYLLSLVAVTLKDMIDWTYITYLNKTPPFLLYTLFLLLCWFIGKTNIRTIAIANAVLLPVIIVLGFFVSYSNMRLKDYSLLTPILENGFYPVIQGMVYSAAGLVEIFLIIFIQHRIKGKIKFRFFVIVVFLLAGLTLGPATGGIATFGAEEMTKQRFPAFQQWRLVSLGRFVEHVDFFSIYQWLSGAFIRISLALYVIGDLFAIPQGKKRELMLGVFCILVLIVLTFPFSDIEFLYFLSFFYLPASLILIVSLSVIFVLLTVVARRKGRMK</sequence>
<feature type="transmembrane region" description="Helical" evidence="8">
    <location>
        <begin position="333"/>
        <end position="356"/>
    </location>
</feature>
<dbReference type="NCBIfam" id="TIGR00912">
    <property type="entry name" value="2A0309"/>
    <property type="match status" value="1"/>
</dbReference>
<comment type="similarity">
    <text evidence="2">Belongs to the amino acid-polyamine-organocation (APC) superfamily. Spore germination protein (SGP) (TC 2.A.3.9) family.</text>
</comment>
<dbReference type="GO" id="GO:0016020">
    <property type="term" value="C:membrane"/>
    <property type="evidence" value="ECO:0007669"/>
    <property type="project" value="UniProtKB-SubCell"/>
</dbReference>
<accession>A0A4R3ND30</accession>
<feature type="transmembrane region" description="Helical" evidence="8">
    <location>
        <begin position="118"/>
        <end position="135"/>
    </location>
</feature>
<evidence type="ECO:0000256" key="2">
    <source>
        <dbReference type="ARBA" id="ARBA00007998"/>
    </source>
</evidence>
<feature type="transmembrane region" description="Helical" evidence="8">
    <location>
        <begin position="142"/>
        <end position="161"/>
    </location>
</feature>
<dbReference type="InterPro" id="IPR004761">
    <property type="entry name" value="Spore_GerAB"/>
</dbReference>
<evidence type="ECO:0000256" key="5">
    <source>
        <dbReference type="ARBA" id="ARBA00022692"/>
    </source>
</evidence>
<dbReference type="PANTHER" id="PTHR34975:SF2">
    <property type="entry name" value="SPORE GERMINATION PROTEIN A2"/>
    <property type="match status" value="1"/>
</dbReference>
<organism evidence="9 10">
    <name type="scientific">Melghiribacillus thermohalophilus</name>
    <dbReference type="NCBI Taxonomy" id="1324956"/>
    <lineage>
        <taxon>Bacteria</taxon>
        <taxon>Bacillati</taxon>
        <taxon>Bacillota</taxon>
        <taxon>Bacilli</taxon>
        <taxon>Bacillales</taxon>
        <taxon>Bacillaceae</taxon>
        <taxon>Melghiribacillus</taxon>
    </lineage>
</organism>
<feature type="transmembrane region" description="Helical" evidence="8">
    <location>
        <begin position="83"/>
        <end position="103"/>
    </location>
</feature>
<feature type="transmembrane region" description="Helical" evidence="8">
    <location>
        <begin position="181"/>
        <end position="204"/>
    </location>
</feature>
<evidence type="ECO:0000256" key="4">
    <source>
        <dbReference type="ARBA" id="ARBA00022544"/>
    </source>
</evidence>
<keyword evidence="4" id="KW-0309">Germination</keyword>
<dbReference type="RefSeq" id="WP_132371253.1">
    <property type="nucleotide sequence ID" value="NZ_SMAN01000004.1"/>
</dbReference>
<feature type="transmembrane region" description="Helical" evidence="8">
    <location>
        <begin position="216"/>
        <end position="239"/>
    </location>
</feature>
<keyword evidence="6 8" id="KW-1133">Transmembrane helix</keyword>
<dbReference type="OrthoDB" id="2381188at2"/>
<dbReference type="GO" id="GO:0009847">
    <property type="term" value="P:spore germination"/>
    <property type="evidence" value="ECO:0007669"/>
    <property type="project" value="InterPro"/>
</dbReference>